<keyword evidence="2" id="KW-1133">Transmembrane helix</keyword>
<dbReference type="AlphaFoldDB" id="I3EGW3"/>
<keyword evidence="2" id="KW-0812">Transmembrane</keyword>
<dbReference type="InParanoid" id="I3EGW3"/>
<feature type="transmembrane region" description="Helical" evidence="2">
    <location>
        <begin position="324"/>
        <end position="346"/>
    </location>
</feature>
<evidence type="ECO:0000256" key="1">
    <source>
        <dbReference type="SAM" id="MobiDB-lite"/>
    </source>
</evidence>
<evidence type="ECO:0000313" key="3">
    <source>
        <dbReference type="EMBL" id="EIJ88460.1"/>
    </source>
</evidence>
<dbReference type="VEuPathDB" id="MicrosporidiaDB:NEQG_01150"/>
<keyword evidence="2" id="KW-0472">Membrane</keyword>
<sequence>MKKDSLMGGLQKIIACCSGSTKNAKQEDILISNYSLDNLYVQSKDKTYLIDAGLDYLNSNTAELVKMASSFIDSTDIFVNEKIDKKYSTLVNSPSLNIVKSMCNNKASIELCQKVVIDLANLIEKYYIKLYTEQSKDALAGLNDMISSAVYKDENSVFFKLFNKLNIVCPRINHNLYIDQLNKQISKYKSDIKNCENTISELKNKMAPQPEASSDSTSKSEDSSDNSQELIMKQLLDEIQGYQANIENIENSEFIFSEYKNEVNQEYQNILNDLNKLTPTQIQYVREKICGLLNPIMPIRPKTETFISKIQNYIKQCKSIYKKVSPVIAPILAVILFIVGATYVTLNWSDVYDAASI</sequence>
<organism evidence="3 4">
    <name type="scientific">Nematocida parisii (strain ERTm3)</name>
    <name type="common">Nematode killer fungus</name>
    <dbReference type="NCBI Taxonomy" id="935791"/>
    <lineage>
        <taxon>Eukaryota</taxon>
        <taxon>Fungi</taxon>
        <taxon>Fungi incertae sedis</taxon>
        <taxon>Microsporidia</taxon>
        <taxon>Nematocida</taxon>
    </lineage>
</organism>
<evidence type="ECO:0000313" key="4">
    <source>
        <dbReference type="Proteomes" id="UP000002872"/>
    </source>
</evidence>
<evidence type="ECO:0000256" key="2">
    <source>
        <dbReference type="SAM" id="Phobius"/>
    </source>
</evidence>
<dbReference type="OrthoDB" id="10343832at2759"/>
<dbReference type="EMBL" id="GL870878">
    <property type="protein sequence ID" value="EIJ88460.1"/>
    <property type="molecule type" value="Genomic_DNA"/>
</dbReference>
<keyword evidence="4" id="KW-1185">Reference proteome</keyword>
<gene>
    <name evidence="3" type="ORF">NEQG_01150</name>
</gene>
<dbReference type="HOGENOM" id="CLU_040567_0_0_1"/>
<protein>
    <submittedName>
        <fullName evidence="3">Uncharacterized protein</fullName>
    </submittedName>
</protein>
<dbReference type="Proteomes" id="UP000002872">
    <property type="component" value="Unassembled WGS sequence"/>
</dbReference>
<feature type="region of interest" description="Disordered" evidence="1">
    <location>
        <begin position="203"/>
        <end position="227"/>
    </location>
</feature>
<accession>I3EGW3</accession>
<reference evidence="3" key="1">
    <citation type="submission" date="2011-01" db="EMBL/GenBank/DDBJ databases">
        <title>The Genome Sequence of Nematocida parisii strain ERTm3.</title>
        <authorList>
            <consortium name="The Broad Institute Genome Sequencing Platform"/>
            <consortium name="The Broad Institute Genome Sequencing Center for Infectious Disease"/>
            <person name="Cuomo C."/>
            <person name="Troemel E."/>
            <person name="Young S.K."/>
            <person name="Zeng Q."/>
            <person name="Gargeya S."/>
            <person name="Fitzgerald M."/>
            <person name="Haas B."/>
            <person name="Abouelleil A."/>
            <person name="Alvarado L."/>
            <person name="Arachchi H.M."/>
            <person name="Berlin A."/>
            <person name="Chapman S.B."/>
            <person name="Gearin G."/>
            <person name="Goldberg J."/>
            <person name="Griggs A."/>
            <person name="Gujja S."/>
            <person name="Hansen M."/>
            <person name="Heiman D."/>
            <person name="Howarth C."/>
            <person name="Larimer J."/>
            <person name="Lui A."/>
            <person name="MacDonald P.J.P."/>
            <person name="McCowen C."/>
            <person name="Montmayeur A."/>
            <person name="Murphy C."/>
            <person name="Neiman D."/>
            <person name="Pearson M."/>
            <person name="Priest M."/>
            <person name="Roberts A."/>
            <person name="Saif S."/>
            <person name="Shea T."/>
            <person name="Sisk P."/>
            <person name="Stolte C."/>
            <person name="Sykes S."/>
            <person name="Wortman J."/>
            <person name="Nusbaum C."/>
            <person name="Birren B."/>
        </authorList>
    </citation>
    <scope>NUCLEOTIDE SEQUENCE</scope>
    <source>
        <strain evidence="3">ERTm3</strain>
    </source>
</reference>
<proteinExistence type="predicted"/>
<name>I3EGW3_NEMP3</name>
<dbReference type="OMA" id="CPRINHN"/>